<evidence type="ECO:0000313" key="2">
    <source>
        <dbReference type="EMBL" id="KAH7121941.1"/>
    </source>
</evidence>
<evidence type="ECO:0000313" key="3">
    <source>
        <dbReference type="Proteomes" id="UP000717696"/>
    </source>
</evidence>
<name>A0A9P9DMJ6_9HYPO</name>
<accession>A0A9P9DMJ6</accession>
<dbReference type="AlphaFoldDB" id="A0A9P9DMJ6"/>
<feature type="chain" id="PRO_5040187029" description="Secreted protein" evidence="1">
    <location>
        <begin position="27"/>
        <end position="137"/>
    </location>
</feature>
<sequence>MLHASRALSCFFAFFFCFFLLHPWTPFPALPRRPGHHHHHPVFLVSFSPLSRPAADGTCQWWSKGTGDGVPSAMPAAALLSRYALLLFKPRPGACVSQMRPGPGQETRPSLPCCRYHTVGYALGEGTTLEEKLGFLF</sequence>
<protein>
    <recommendedName>
        <fullName evidence="4">Secreted protein</fullName>
    </recommendedName>
</protein>
<organism evidence="2 3">
    <name type="scientific">Dactylonectria estremocensis</name>
    <dbReference type="NCBI Taxonomy" id="1079267"/>
    <lineage>
        <taxon>Eukaryota</taxon>
        <taxon>Fungi</taxon>
        <taxon>Dikarya</taxon>
        <taxon>Ascomycota</taxon>
        <taxon>Pezizomycotina</taxon>
        <taxon>Sordariomycetes</taxon>
        <taxon>Hypocreomycetidae</taxon>
        <taxon>Hypocreales</taxon>
        <taxon>Nectriaceae</taxon>
        <taxon>Dactylonectria</taxon>
    </lineage>
</organism>
<dbReference type="Proteomes" id="UP000717696">
    <property type="component" value="Unassembled WGS sequence"/>
</dbReference>
<keyword evidence="3" id="KW-1185">Reference proteome</keyword>
<evidence type="ECO:0000256" key="1">
    <source>
        <dbReference type="SAM" id="SignalP"/>
    </source>
</evidence>
<reference evidence="2" key="1">
    <citation type="journal article" date="2021" name="Nat. Commun.">
        <title>Genetic determinants of endophytism in the Arabidopsis root mycobiome.</title>
        <authorList>
            <person name="Mesny F."/>
            <person name="Miyauchi S."/>
            <person name="Thiergart T."/>
            <person name="Pickel B."/>
            <person name="Atanasova L."/>
            <person name="Karlsson M."/>
            <person name="Huettel B."/>
            <person name="Barry K.W."/>
            <person name="Haridas S."/>
            <person name="Chen C."/>
            <person name="Bauer D."/>
            <person name="Andreopoulos W."/>
            <person name="Pangilinan J."/>
            <person name="LaButti K."/>
            <person name="Riley R."/>
            <person name="Lipzen A."/>
            <person name="Clum A."/>
            <person name="Drula E."/>
            <person name="Henrissat B."/>
            <person name="Kohler A."/>
            <person name="Grigoriev I.V."/>
            <person name="Martin F.M."/>
            <person name="Hacquard S."/>
        </authorList>
    </citation>
    <scope>NUCLEOTIDE SEQUENCE</scope>
    <source>
        <strain evidence="2">MPI-CAGE-AT-0021</strain>
    </source>
</reference>
<comment type="caution">
    <text evidence="2">The sequence shown here is derived from an EMBL/GenBank/DDBJ whole genome shotgun (WGS) entry which is preliminary data.</text>
</comment>
<proteinExistence type="predicted"/>
<gene>
    <name evidence="2" type="ORF">B0J13DRAFT_648787</name>
</gene>
<dbReference type="EMBL" id="JAGMUU010000027">
    <property type="protein sequence ID" value="KAH7121941.1"/>
    <property type="molecule type" value="Genomic_DNA"/>
</dbReference>
<feature type="signal peptide" evidence="1">
    <location>
        <begin position="1"/>
        <end position="26"/>
    </location>
</feature>
<keyword evidence="1" id="KW-0732">Signal</keyword>
<evidence type="ECO:0008006" key="4">
    <source>
        <dbReference type="Google" id="ProtNLM"/>
    </source>
</evidence>